<proteinExistence type="predicted"/>
<evidence type="ECO:0000313" key="3">
    <source>
        <dbReference type="Proteomes" id="UP000887116"/>
    </source>
</evidence>
<protein>
    <submittedName>
        <fullName evidence="2">DUF5641 domain-containing protein</fullName>
    </submittedName>
</protein>
<dbReference type="Pfam" id="PF18701">
    <property type="entry name" value="DUF5641"/>
    <property type="match status" value="1"/>
</dbReference>
<evidence type="ECO:0000313" key="2">
    <source>
        <dbReference type="EMBL" id="GFR00987.1"/>
    </source>
</evidence>
<gene>
    <name evidence="2" type="primary">NCL1_22967</name>
    <name evidence="2" type="ORF">TNCT_297531</name>
</gene>
<evidence type="ECO:0000259" key="1">
    <source>
        <dbReference type="Pfam" id="PF18701"/>
    </source>
</evidence>
<dbReference type="EMBL" id="BMAO01025179">
    <property type="protein sequence ID" value="GFR00987.1"/>
    <property type="molecule type" value="Genomic_DNA"/>
</dbReference>
<comment type="caution">
    <text evidence="2">The sequence shown here is derived from an EMBL/GenBank/DDBJ whole genome shotgun (WGS) entry which is preliminary data.</text>
</comment>
<accession>A0A8X6LA05</accession>
<sequence length="74" mass="8332">MDRKTELKVGDAVLVRCENLKTVSWPIARVQEPCTGRDGGVLVVKVKIRNGILTHPVRKLYPLEMCSRTKDSII</sequence>
<keyword evidence="3" id="KW-1185">Reference proteome</keyword>
<dbReference type="Proteomes" id="UP000887116">
    <property type="component" value="Unassembled WGS sequence"/>
</dbReference>
<dbReference type="OrthoDB" id="6419856at2759"/>
<organism evidence="2 3">
    <name type="scientific">Trichonephila clavata</name>
    <name type="common">Joro spider</name>
    <name type="synonym">Nephila clavata</name>
    <dbReference type="NCBI Taxonomy" id="2740835"/>
    <lineage>
        <taxon>Eukaryota</taxon>
        <taxon>Metazoa</taxon>
        <taxon>Ecdysozoa</taxon>
        <taxon>Arthropoda</taxon>
        <taxon>Chelicerata</taxon>
        <taxon>Arachnida</taxon>
        <taxon>Araneae</taxon>
        <taxon>Araneomorphae</taxon>
        <taxon>Entelegynae</taxon>
        <taxon>Araneoidea</taxon>
        <taxon>Nephilidae</taxon>
        <taxon>Trichonephila</taxon>
    </lineage>
</organism>
<reference evidence="2" key="1">
    <citation type="submission" date="2020-07" db="EMBL/GenBank/DDBJ databases">
        <title>Multicomponent nature underlies the extraordinary mechanical properties of spider dragline silk.</title>
        <authorList>
            <person name="Kono N."/>
            <person name="Nakamura H."/>
            <person name="Mori M."/>
            <person name="Yoshida Y."/>
            <person name="Ohtoshi R."/>
            <person name="Malay A.D."/>
            <person name="Moran D.A.P."/>
            <person name="Tomita M."/>
            <person name="Numata K."/>
            <person name="Arakawa K."/>
        </authorList>
    </citation>
    <scope>NUCLEOTIDE SEQUENCE</scope>
</reference>
<feature type="domain" description="DUF5641" evidence="1">
    <location>
        <begin position="3"/>
        <end position="63"/>
    </location>
</feature>
<name>A0A8X6LA05_TRICU</name>
<dbReference type="InterPro" id="IPR040676">
    <property type="entry name" value="DUF5641"/>
</dbReference>
<dbReference type="AlphaFoldDB" id="A0A8X6LA05"/>